<evidence type="ECO:0000313" key="4">
    <source>
        <dbReference type="Proteomes" id="UP000565262"/>
    </source>
</evidence>
<keyword evidence="4" id="KW-1185">Reference proteome</keyword>
<keyword evidence="2" id="KW-0812">Transmembrane</keyword>
<dbReference type="EMBL" id="JACJFM010000006">
    <property type="protein sequence ID" value="MBB1486336.1"/>
    <property type="molecule type" value="Genomic_DNA"/>
</dbReference>
<accession>A0A839IQ32</accession>
<gene>
    <name evidence="3" type="ORF">H4O21_06920</name>
</gene>
<dbReference type="InterPro" id="IPR046160">
    <property type="entry name" value="DUF6162"/>
</dbReference>
<evidence type="ECO:0000256" key="1">
    <source>
        <dbReference type="SAM" id="MobiDB-lite"/>
    </source>
</evidence>
<keyword evidence="2" id="KW-0472">Membrane</keyword>
<evidence type="ECO:0000313" key="3">
    <source>
        <dbReference type="EMBL" id="MBB1486336.1"/>
    </source>
</evidence>
<feature type="region of interest" description="Disordered" evidence="1">
    <location>
        <begin position="1"/>
        <end position="27"/>
    </location>
</feature>
<keyword evidence="2" id="KW-1133">Transmembrane helix</keyword>
<evidence type="ECO:0000256" key="2">
    <source>
        <dbReference type="SAM" id="Phobius"/>
    </source>
</evidence>
<sequence>MTSYSKEYLQRDERQSDQPAGPGGSAGEIQIIHPLNGQQETRWCLLALLLILLAGGTGIWFNQTIPPEKSSHLELNTQDKAMLTSLSNAITEIRFLQQTDNLWPDIKTLEEMMIPPFHSVTADYQWQMPDRGCYLGIALQTRTTFLLVIPESSQSPGHIYTRQSDPGKHQSCHETEHWQLQITEF</sequence>
<dbReference type="AlphaFoldDB" id="A0A839IQ32"/>
<proteinExistence type="predicted"/>
<dbReference type="Proteomes" id="UP000565262">
    <property type="component" value="Unassembled WGS sequence"/>
</dbReference>
<dbReference type="Pfam" id="PF19659">
    <property type="entry name" value="DUF6162"/>
    <property type="match status" value="1"/>
</dbReference>
<comment type="caution">
    <text evidence="3">The sequence shown here is derived from an EMBL/GenBank/DDBJ whole genome shotgun (WGS) entry which is preliminary data.</text>
</comment>
<feature type="transmembrane region" description="Helical" evidence="2">
    <location>
        <begin position="43"/>
        <end position="61"/>
    </location>
</feature>
<name>A0A839IQ32_9GAMM</name>
<reference evidence="3 4" key="1">
    <citation type="submission" date="2020-08" db="EMBL/GenBank/DDBJ databases">
        <title>Oceanospirillum sp. nov. isolated from marine sediment.</title>
        <authorList>
            <person name="Ji X."/>
        </authorList>
    </citation>
    <scope>NUCLEOTIDE SEQUENCE [LARGE SCALE GENOMIC DNA]</scope>
    <source>
        <strain evidence="3 4">D5</strain>
    </source>
</reference>
<organism evidence="3 4">
    <name type="scientific">Oceanospirillum sediminis</name>
    <dbReference type="NCBI Taxonomy" id="2760088"/>
    <lineage>
        <taxon>Bacteria</taxon>
        <taxon>Pseudomonadati</taxon>
        <taxon>Pseudomonadota</taxon>
        <taxon>Gammaproteobacteria</taxon>
        <taxon>Oceanospirillales</taxon>
        <taxon>Oceanospirillaceae</taxon>
        <taxon>Oceanospirillum</taxon>
    </lineage>
</organism>
<protein>
    <submittedName>
        <fullName evidence="3">Uncharacterized protein</fullName>
    </submittedName>
</protein>
<dbReference type="RefSeq" id="WP_182808109.1">
    <property type="nucleotide sequence ID" value="NZ_JACJFM010000006.1"/>
</dbReference>